<sequence length="78" mass="8998">MCNYSVSQALFIFLQILLRRDENFDVSKVEMKPQYKYSLRKISNPLVETFNASNEWIICFNDSYLAIPASATKVNKAA</sequence>
<gene>
    <name evidence="1" type="ordered locus">Emtol_1078</name>
</gene>
<dbReference type="Proteomes" id="UP000002875">
    <property type="component" value="Chromosome"/>
</dbReference>
<name>A0ABM5MYN2_EMTOG</name>
<proteinExistence type="predicted"/>
<protein>
    <submittedName>
        <fullName evidence="1">Uncharacterized protein</fullName>
    </submittedName>
</protein>
<evidence type="ECO:0000313" key="2">
    <source>
        <dbReference type="Proteomes" id="UP000002875"/>
    </source>
</evidence>
<reference evidence="1 2" key="1">
    <citation type="submission" date="2011-07" db="EMBL/GenBank/DDBJ databases">
        <title>The complete genome of chromosome of Emticicia oligotrophica DSM 17448.</title>
        <authorList>
            <consortium name="US DOE Joint Genome Institute (JGI-PGF)"/>
            <person name="Lucas S."/>
            <person name="Han J."/>
            <person name="Lapidus A."/>
            <person name="Bruce D."/>
            <person name="Goodwin L."/>
            <person name="Pitluck S."/>
            <person name="Peters L."/>
            <person name="Kyrpides N."/>
            <person name="Mavromatis K."/>
            <person name="Ivanova N."/>
            <person name="Ovchinnikova G."/>
            <person name="Teshima H."/>
            <person name="Detter J.C."/>
            <person name="Tapia R."/>
            <person name="Han C."/>
            <person name="Land M."/>
            <person name="Hauser L."/>
            <person name="Markowitz V."/>
            <person name="Cheng J.-F."/>
            <person name="Hugenholtz P."/>
            <person name="Woyke T."/>
            <person name="Wu D."/>
            <person name="Tindall B."/>
            <person name="Pomrenke H."/>
            <person name="Brambilla E."/>
            <person name="Klenk H.-P."/>
            <person name="Eisen J.A."/>
        </authorList>
    </citation>
    <scope>NUCLEOTIDE SEQUENCE [LARGE SCALE GENOMIC DNA]</scope>
    <source>
        <strain evidence="1 2">DSM 17448</strain>
    </source>
</reference>
<dbReference type="EMBL" id="CP002961">
    <property type="protein sequence ID" value="AFK02228.1"/>
    <property type="molecule type" value="Genomic_DNA"/>
</dbReference>
<organism evidence="1 2">
    <name type="scientific">Emticicia oligotrophica (strain DSM 17448 / CIP 109782 / MTCC 6937 / GPTSA100-15)</name>
    <dbReference type="NCBI Taxonomy" id="929562"/>
    <lineage>
        <taxon>Bacteria</taxon>
        <taxon>Pseudomonadati</taxon>
        <taxon>Bacteroidota</taxon>
        <taxon>Cytophagia</taxon>
        <taxon>Cytophagales</taxon>
        <taxon>Leadbetterellaceae</taxon>
        <taxon>Emticicia</taxon>
    </lineage>
</organism>
<keyword evidence="2" id="KW-1185">Reference proteome</keyword>
<evidence type="ECO:0000313" key="1">
    <source>
        <dbReference type="EMBL" id="AFK02228.1"/>
    </source>
</evidence>
<accession>A0ABM5MYN2</accession>